<dbReference type="GO" id="GO:0005509">
    <property type="term" value="F:calcium ion binding"/>
    <property type="evidence" value="ECO:0007669"/>
    <property type="project" value="InterPro"/>
</dbReference>
<proteinExistence type="predicted"/>
<evidence type="ECO:0000313" key="4">
    <source>
        <dbReference type="Proteomes" id="UP001190700"/>
    </source>
</evidence>
<dbReference type="InterPro" id="IPR036770">
    <property type="entry name" value="Ankyrin_rpt-contain_sf"/>
</dbReference>
<reference evidence="3 4" key="1">
    <citation type="journal article" date="2015" name="Genome Biol. Evol.">
        <title>Comparative Genomics of a Bacterivorous Green Alga Reveals Evolutionary Causalities and Consequences of Phago-Mixotrophic Mode of Nutrition.</title>
        <authorList>
            <person name="Burns J.A."/>
            <person name="Paasch A."/>
            <person name="Narechania A."/>
            <person name="Kim E."/>
        </authorList>
    </citation>
    <scope>NUCLEOTIDE SEQUENCE [LARGE SCALE GENOMIC DNA]</scope>
    <source>
        <strain evidence="3 4">PLY_AMNH</strain>
    </source>
</reference>
<evidence type="ECO:0000256" key="1">
    <source>
        <dbReference type="ARBA" id="ARBA00022837"/>
    </source>
</evidence>
<dbReference type="PROSITE" id="PS50222">
    <property type="entry name" value="EF_HAND_2"/>
    <property type="match status" value="1"/>
</dbReference>
<organism evidence="3 4">
    <name type="scientific">Cymbomonas tetramitiformis</name>
    <dbReference type="NCBI Taxonomy" id="36881"/>
    <lineage>
        <taxon>Eukaryota</taxon>
        <taxon>Viridiplantae</taxon>
        <taxon>Chlorophyta</taxon>
        <taxon>Pyramimonadophyceae</taxon>
        <taxon>Pyramimonadales</taxon>
        <taxon>Pyramimonadaceae</taxon>
        <taxon>Cymbomonas</taxon>
    </lineage>
</organism>
<dbReference type="PANTHER" id="PTHR38016">
    <property type="entry name" value="UNNAMED PRODUCT"/>
    <property type="match status" value="1"/>
</dbReference>
<dbReference type="InterPro" id="IPR002110">
    <property type="entry name" value="Ankyrin_rpt"/>
</dbReference>
<sequence>MNVSQLSTMRVSLTGTPVVATKHAKVAPRKSVSARASASRVNAVATTTERDVKIAEAFEMMSMRGSEEMARDELVTALRNTALSEAGIVEILATMDEDRSGFVDKDEFKHFFDNIPDSAAREWSTSIGMSEDKVKAYMDVLNAVFPGSASQTDFVAAMTNVLAKRDFNRDNSIQMISLCRDEITRDLVEELDSLWGQSFNISSLAGMIFCGCTSFRAAMSHAPDRPVGQSQKFVFTVAPHVAVDENGNIGSVKRVGISNASSACGALIAFNNEALSGQCNFFVDNTDTEMSLLRQSLASHMNLASMASVDLVDVTKAAREVIQEQLEKTLAIVIPPGSEKDYAVCTGIQIHGPENQGFFQCFDMYDVTDGKKTDLMPAYQKTLEYRQSKMGSFLWAQDEISAYGTETLLNSGKDAIGAKDLGRFQFLVEKGLPLCAKDSSGSSLMHLACAAGALSIVKYLVLKESSLKDSVDNDGATPLQIAIENGAGEGIALA</sequence>
<dbReference type="EMBL" id="LGRX02033670">
    <property type="protein sequence ID" value="KAK3240355.1"/>
    <property type="molecule type" value="Genomic_DNA"/>
</dbReference>
<dbReference type="Pfam" id="PF18599">
    <property type="entry name" value="LCIB_C_CA"/>
    <property type="match status" value="1"/>
</dbReference>
<keyword evidence="4" id="KW-1185">Reference proteome</keyword>
<comment type="caution">
    <text evidence="3">The sequence shown here is derived from an EMBL/GenBank/DDBJ whole genome shotgun (WGS) entry which is preliminary data.</text>
</comment>
<keyword evidence="1" id="KW-0106">Calcium</keyword>
<dbReference type="InterPro" id="IPR002048">
    <property type="entry name" value="EF_hand_dom"/>
</dbReference>
<dbReference type="PANTHER" id="PTHR38016:SF1">
    <property type="entry name" value="LIMITING CO2-INDUCIBLE PROTEIN B_C BETA CARBONYIC ANHYDRASE DOMAIN-CONTAINING PROTEIN"/>
    <property type="match status" value="1"/>
</dbReference>
<dbReference type="InterPro" id="IPR018247">
    <property type="entry name" value="EF_Hand_1_Ca_BS"/>
</dbReference>
<dbReference type="PROSITE" id="PS00018">
    <property type="entry name" value="EF_HAND_1"/>
    <property type="match status" value="1"/>
</dbReference>
<dbReference type="InterPro" id="IPR040703">
    <property type="entry name" value="LCIB/C_CA"/>
</dbReference>
<dbReference type="Proteomes" id="UP001190700">
    <property type="component" value="Unassembled WGS sequence"/>
</dbReference>
<dbReference type="Gene3D" id="1.10.238.10">
    <property type="entry name" value="EF-hand"/>
    <property type="match status" value="1"/>
</dbReference>
<dbReference type="SMART" id="SM00054">
    <property type="entry name" value="EFh"/>
    <property type="match status" value="2"/>
</dbReference>
<dbReference type="SUPFAM" id="SSF48403">
    <property type="entry name" value="Ankyrin repeat"/>
    <property type="match status" value="1"/>
</dbReference>
<dbReference type="Gene3D" id="1.25.40.20">
    <property type="entry name" value="Ankyrin repeat-containing domain"/>
    <property type="match status" value="1"/>
</dbReference>
<dbReference type="SUPFAM" id="SSF47473">
    <property type="entry name" value="EF-hand"/>
    <property type="match status" value="1"/>
</dbReference>
<dbReference type="AlphaFoldDB" id="A0AAE0EVF5"/>
<dbReference type="Pfam" id="PF12796">
    <property type="entry name" value="Ank_2"/>
    <property type="match status" value="1"/>
</dbReference>
<accession>A0AAE0EVF5</accession>
<feature type="domain" description="EF-hand" evidence="2">
    <location>
        <begin position="83"/>
        <end position="118"/>
    </location>
</feature>
<protein>
    <recommendedName>
        <fullName evidence="2">EF-hand domain-containing protein</fullName>
    </recommendedName>
</protein>
<name>A0AAE0EVF5_9CHLO</name>
<evidence type="ECO:0000259" key="2">
    <source>
        <dbReference type="PROSITE" id="PS50222"/>
    </source>
</evidence>
<evidence type="ECO:0000313" key="3">
    <source>
        <dbReference type="EMBL" id="KAK3240355.1"/>
    </source>
</evidence>
<gene>
    <name evidence="3" type="ORF">CYMTET_49804</name>
</gene>
<dbReference type="InterPro" id="IPR011992">
    <property type="entry name" value="EF-hand-dom_pair"/>
</dbReference>